<dbReference type="EMBL" id="JACIEB010000002">
    <property type="protein sequence ID" value="MBB3981685.1"/>
    <property type="molecule type" value="Genomic_DNA"/>
</dbReference>
<evidence type="ECO:0000256" key="1">
    <source>
        <dbReference type="SAM" id="Phobius"/>
    </source>
</evidence>
<dbReference type="AlphaFoldDB" id="A0A7W6DEC0"/>
<gene>
    <name evidence="2" type="ORF">GGR44_001332</name>
</gene>
<feature type="transmembrane region" description="Helical" evidence="1">
    <location>
        <begin position="12"/>
        <end position="37"/>
    </location>
</feature>
<feature type="transmembrane region" description="Helical" evidence="1">
    <location>
        <begin position="49"/>
        <end position="70"/>
    </location>
</feature>
<accession>A0A7W6DEC0</accession>
<keyword evidence="1" id="KW-0472">Membrane</keyword>
<keyword evidence="3" id="KW-1185">Reference proteome</keyword>
<proteinExistence type="predicted"/>
<dbReference type="Pfam" id="PF03203">
    <property type="entry name" value="MerC"/>
    <property type="match status" value="1"/>
</dbReference>
<name>A0A7W6DEC0_9SPHN</name>
<keyword evidence="1" id="KW-1133">Transmembrane helix</keyword>
<comment type="caution">
    <text evidence="2">The sequence shown here is derived from an EMBL/GenBank/DDBJ whole genome shotgun (WGS) entry which is preliminary data.</text>
</comment>
<keyword evidence="1" id="KW-0812">Transmembrane</keyword>
<dbReference type="RefSeq" id="WP_246344332.1">
    <property type="nucleotide sequence ID" value="NZ_JACIEB010000002.1"/>
</dbReference>
<reference evidence="2 3" key="1">
    <citation type="submission" date="2020-08" db="EMBL/GenBank/DDBJ databases">
        <title>Genomic Encyclopedia of Type Strains, Phase IV (KMG-IV): sequencing the most valuable type-strain genomes for metagenomic binning, comparative biology and taxonomic classification.</title>
        <authorList>
            <person name="Goeker M."/>
        </authorList>
    </citation>
    <scope>NUCLEOTIDE SEQUENCE [LARGE SCALE GENOMIC DNA]</scope>
    <source>
        <strain evidence="2 3">DSM 29348</strain>
    </source>
</reference>
<dbReference type="Proteomes" id="UP000552757">
    <property type="component" value="Unassembled WGS sequence"/>
</dbReference>
<organism evidence="2 3">
    <name type="scientific">Sphingobium fontiphilum</name>
    <dbReference type="NCBI Taxonomy" id="944425"/>
    <lineage>
        <taxon>Bacteria</taxon>
        <taxon>Pseudomonadati</taxon>
        <taxon>Pseudomonadota</taxon>
        <taxon>Alphaproteobacteria</taxon>
        <taxon>Sphingomonadales</taxon>
        <taxon>Sphingomonadaceae</taxon>
        <taxon>Sphingobium</taxon>
    </lineage>
</organism>
<dbReference type="InterPro" id="IPR004891">
    <property type="entry name" value="Mercury-R_MerC"/>
</dbReference>
<evidence type="ECO:0000313" key="2">
    <source>
        <dbReference type="EMBL" id="MBB3981685.1"/>
    </source>
</evidence>
<sequence>MRLLKNRLDDGLDGLAVCASFACMVHCLLLPVLLGLLPALTARIDPGPHFHAIVLALAAPTSAFALLSGWRRHGRPVPLAAGVLGLSCMAAGLALGEEGLAETAATLAGGLMLAAAHLGNWRYRRRACPASAR</sequence>
<dbReference type="GO" id="GO:0015097">
    <property type="term" value="F:mercury ion transmembrane transporter activity"/>
    <property type="evidence" value="ECO:0007669"/>
    <property type="project" value="InterPro"/>
</dbReference>
<protein>
    <recommendedName>
        <fullName evidence="4">MerC domain-containing protein</fullName>
    </recommendedName>
</protein>
<dbReference type="GO" id="GO:0016020">
    <property type="term" value="C:membrane"/>
    <property type="evidence" value="ECO:0007669"/>
    <property type="project" value="InterPro"/>
</dbReference>
<feature type="transmembrane region" description="Helical" evidence="1">
    <location>
        <begin position="77"/>
        <end position="95"/>
    </location>
</feature>
<evidence type="ECO:0008006" key="4">
    <source>
        <dbReference type="Google" id="ProtNLM"/>
    </source>
</evidence>
<evidence type="ECO:0000313" key="3">
    <source>
        <dbReference type="Proteomes" id="UP000552757"/>
    </source>
</evidence>
<feature type="transmembrane region" description="Helical" evidence="1">
    <location>
        <begin position="101"/>
        <end position="119"/>
    </location>
</feature>